<sequence length="153" mass="17853">MIKLPYWHQLPDLDLYLDQVLILINDLIVEPTLSEEKGLTASMINNYVKHHHIEKPIKKKYRKSQVARLIAITFLKNVFPIQHISQTLKMLSEDYDSETLYNSFVKCLAKDQDNEMEVPAIIQSACQTVILYYQTQALITDYKGEKNNEHDTI</sequence>
<proteinExistence type="predicted"/>
<evidence type="ECO:0000313" key="2">
    <source>
        <dbReference type="Proteomes" id="UP000189941"/>
    </source>
</evidence>
<dbReference type="PANTHER" id="PTHR40056">
    <property type="entry name" value="HYPOTHETICAL CYTOSOLIC PROTEIN"/>
    <property type="match status" value="1"/>
</dbReference>
<dbReference type="Pfam" id="PF08876">
    <property type="entry name" value="DUF1836"/>
    <property type="match status" value="1"/>
</dbReference>
<evidence type="ECO:0000313" key="1">
    <source>
        <dbReference type="EMBL" id="SJZ37442.1"/>
    </source>
</evidence>
<evidence type="ECO:0008006" key="3">
    <source>
        <dbReference type="Google" id="ProtNLM"/>
    </source>
</evidence>
<keyword evidence="2" id="KW-1185">Reference proteome</keyword>
<dbReference type="AlphaFoldDB" id="A0A1T4K4W4"/>
<dbReference type="Proteomes" id="UP000189941">
    <property type="component" value="Unassembled WGS sequence"/>
</dbReference>
<dbReference type="InterPro" id="IPR014975">
    <property type="entry name" value="DUF1836"/>
</dbReference>
<reference evidence="2" key="1">
    <citation type="submission" date="2017-02" db="EMBL/GenBank/DDBJ databases">
        <authorList>
            <person name="Varghese N."/>
            <person name="Submissions S."/>
        </authorList>
    </citation>
    <scope>NUCLEOTIDE SEQUENCE [LARGE SCALE GENOMIC DNA]</scope>
    <source>
        <strain evidence="2">DSM 15739</strain>
    </source>
</reference>
<gene>
    <name evidence="1" type="ORF">SAMN02746011_00578</name>
</gene>
<dbReference type="OrthoDB" id="3191472at2"/>
<dbReference type="STRING" id="1121925.SAMN02746011_00578"/>
<dbReference type="RefSeq" id="WP_078755402.1">
    <property type="nucleotide sequence ID" value="NZ_FUWO01000003.1"/>
</dbReference>
<organism evidence="1 2">
    <name type="scientific">Globicatella sulfidifaciens DSM 15739</name>
    <dbReference type="NCBI Taxonomy" id="1121925"/>
    <lineage>
        <taxon>Bacteria</taxon>
        <taxon>Bacillati</taxon>
        <taxon>Bacillota</taxon>
        <taxon>Bacilli</taxon>
        <taxon>Lactobacillales</taxon>
        <taxon>Aerococcaceae</taxon>
        <taxon>Globicatella</taxon>
    </lineage>
</organism>
<name>A0A1T4K4W4_9LACT</name>
<dbReference type="EMBL" id="FUWO01000003">
    <property type="protein sequence ID" value="SJZ37442.1"/>
    <property type="molecule type" value="Genomic_DNA"/>
</dbReference>
<protein>
    <recommendedName>
        <fullName evidence="3">DUF1836 domain-containing protein</fullName>
    </recommendedName>
</protein>
<dbReference type="PANTHER" id="PTHR40056:SF1">
    <property type="entry name" value="DUF1836 DOMAIN-CONTAINING PROTEIN"/>
    <property type="match status" value="1"/>
</dbReference>
<accession>A0A1T4K4W4</accession>